<feature type="domain" description="CCHC-type" evidence="3">
    <location>
        <begin position="176"/>
        <end position="192"/>
    </location>
</feature>
<keyword evidence="1" id="KW-0479">Metal-binding</keyword>
<organism evidence="4 5">
    <name type="scientific">Eragrostis curvula</name>
    <name type="common">weeping love grass</name>
    <dbReference type="NCBI Taxonomy" id="38414"/>
    <lineage>
        <taxon>Eukaryota</taxon>
        <taxon>Viridiplantae</taxon>
        <taxon>Streptophyta</taxon>
        <taxon>Embryophyta</taxon>
        <taxon>Tracheophyta</taxon>
        <taxon>Spermatophyta</taxon>
        <taxon>Magnoliopsida</taxon>
        <taxon>Liliopsida</taxon>
        <taxon>Poales</taxon>
        <taxon>Poaceae</taxon>
        <taxon>PACMAD clade</taxon>
        <taxon>Chloridoideae</taxon>
        <taxon>Eragrostideae</taxon>
        <taxon>Eragrostidinae</taxon>
        <taxon>Eragrostis</taxon>
    </lineage>
</organism>
<comment type="caution">
    <text evidence="4">The sequence shown here is derived from an EMBL/GenBank/DDBJ whole genome shotgun (WGS) entry which is preliminary data.</text>
</comment>
<dbReference type="OrthoDB" id="696643at2759"/>
<accession>A0A5J9SQL9</accession>
<keyword evidence="1" id="KW-0862">Zinc</keyword>
<dbReference type="GO" id="GO:0008270">
    <property type="term" value="F:zinc ion binding"/>
    <property type="evidence" value="ECO:0007669"/>
    <property type="project" value="UniProtKB-KW"/>
</dbReference>
<keyword evidence="1" id="KW-0863">Zinc-finger</keyword>
<evidence type="ECO:0000259" key="3">
    <source>
        <dbReference type="PROSITE" id="PS50158"/>
    </source>
</evidence>
<dbReference type="Pfam" id="PF24530">
    <property type="entry name" value="DUF7597"/>
    <property type="match status" value="1"/>
</dbReference>
<dbReference type="EMBL" id="RWGY01000469">
    <property type="protein sequence ID" value="TVU01264.1"/>
    <property type="molecule type" value="Genomic_DNA"/>
</dbReference>
<reference evidence="4 5" key="1">
    <citation type="journal article" date="2019" name="Sci. Rep.">
        <title>A high-quality genome of Eragrostis curvula grass provides insights into Poaceae evolution and supports new strategies to enhance forage quality.</title>
        <authorList>
            <person name="Carballo J."/>
            <person name="Santos B.A.C.M."/>
            <person name="Zappacosta D."/>
            <person name="Garbus I."/>
            <person name="Selva J.P."/>
            <person name="Gallo C.A."/>
            <person name="Diaz A."/>
            <person name="Albertini E."/>
            <person name="Caccamo M."/>
            <person name="Echenique V."/>
        </authorList>
    </citation>
    <scope>NUCLEOTIDE SEQUENCE [LARGE SCALE GENOMIC DNA]</scope>
    <source>
        <strain evidence="5">cv. Victoria</strain>
        <tissue evidence="4">Leaf</tissue>
    </source>
</reference>
<dbReference type="InterPro" id="IPR001878">
    <property type="entry name" value="Znf_CCHC"/>
</dbReference>
<dbReference type="PANTHER" id="PTHR33075:SF7">
    <property type="entry name" value="OS02G0303350 PROTEIN"/>
    <property type="match status" value="1"/>
</dbReference>
<dbReference type="InterPro" id="IPR036875">
    <property type="entry name" value="Znf_CCHC_sf"/>
</dbReference>
<feature type="compositionally biased region" description="Polar residues" evidence="2">
    <location>
        <begin position="285"/>
        <end position="301"/>
    </location>
</feature>
<dbReference type="InterPro" id="IPR056018">
    <property type="entry name" value="DUF7597"/>
</dbReference>
<proteinExistence type="predicted"/>
<feature type="region of interest" description="Disordered" evidence="2">
    <location>
        <begin position="285"/>
        <end position="304"/>
    </location>
</feature>
<dbReference type="PANTHER" id="PTHR33075">
    <property type="entry name" value="OS02G0499800 PROTEIN"/>
    <property type="match status" value="1"/>
</dbReference>
<evidence type="ECO:0000313" key="5">
    <source>
        <dbReference type="Proteomes" id="UP000324897"/>
    </source>
</evidence>
<evidence type="ECO:0000313" key="4">
    <source>
        <dbReference type="EMBL" id="TVU01264.1"/>
    </source>
</evidence>
<dbReference type="Proteomes" id="UP000324897">
    <property type="component" value="Unassembled WGS sequence"/>
</dbReference>
<evidence type="ECO:0000256" key="1">
    <source>
        <dbReference type="PROSITE-ProRule" id="PRU00047"/>
    </source>
</evidence>
<dbReference type="Gene3D" id="4.10.60.10">
    <property type="entry name" value="Zinc finger, CCHC-type"/>
    <property type="match status" value="1"/>
</dbReference>
<feature type="region of interest" description="Disordered" evidence="2">
    <location>
        <begin position="551"/>
        <end position="571"/>
    </location>
</feature>
<name>A0A5J9SQL9_9POAL</name>
<sequence>MARPQKPSLSTVLTGANKVAINHVNPSVLTGANAIPVNNVASTTHPKVANAADCRAVDDRTSVFDRIQFPKVSVFSRLNAEDLERNAMEAASANQEGTQNNKSGDAMGLQKQKEIMRMEGETANKAGSSRELAVNSNFKQVKTVPSVTGPKLKIQHYCERCLLLGHSRKFCRNPIRCSNCRDWGHIASNCPNPPINPGFQPKESPVDSFTRINAGPWKALNPQNWFKQRPAQPMGPSSSRPPVLETPVNFILVGQSPGSRTNEVSNPSTSPTTVLQLANKSPSFHPIEQNSPSTAIASQPNRTDEGCDAMAYQRADPSPWMPRNSDLIEVENRKVMVRAVTRRPPPRHEDFGVVTITPLPGNQILFHNIHEVVHEFLTVFKRVRIRDIQPTHLGQALVRFEYVHDRDNLINAGVHHYGGCDFEIHRHNEARNWRGLDFNRECWLLLLGFPLDYRSAEFIQSALCTFAKVESWEDELGQVARLLVKAKVTELQDVPPFLVLTDVEGYRGNSWTAQCEIINQRLLGVLAADEEPVPQLVNGAPIEFAFFGYGQPGQASPQNNHDEAEEGEQEDQADWGEWLQNGPPDAAPAAQEQVVLEEADNIQAEEAPEEQHVEEQLFDLNEAPEEVDMEIVAEEGVQHEGNLFDLNVPMEEDLVVLQNQQLDVINQGLPEHEHGDAGEAFIELNDFVNDLINEDVQPEDDSQLSFQVSDSIMGGNGSVGYAVSVNQPAPLGHNAEVVLALEAVDNAPVAAFLPMELQIEDLIGDQIQQHNHGQDNNGNANMNLQVGMMQFASELRPDPVFQSMFDSLSFARQKQPSPDCYRLWAKFFFPIGMTEPRITIPAAWASFIITMLLAPETFESAKSLLISKAWDIIRKHASKDEEMAFILPAKCPVTEKMHCPSEEAAPSKATLTEPEEKEPPPLTENEDT</sequence>
<dbReference type="GO" id="GO:0003676">
    <property type="term" value="F:nucleic acid binding"/>
    <property type="evidence" value="ECO:0007669"/>
    <property type="project" value="InterPro"/>
</dbReference>
<feature type="region of interest" description="Disordered" evidence="2">
    <location>
        <begin position="897"/>
        <end position="928"/>
    </location>
</feature>
<dbReference type="SUPFAM" id="SSF57756">
    <property type="entry name" value="Retrovirus zinc finger-like domains"/>
    <property type="match status" value="1"/>
</dbReference>
<keyword evidence="5" id="KW-1185">Reference proteome</keyword>
<dbReference type="SMART" id="SM00343">
    <property type="entry name" value="ZnF_C2HC"/>
    <property type="match status" value="2"/>
</dbReference>
<feature type="non-terminal residue" evidence="4">
    <location>
        <position position="1"/>
    </location>
</feature>
<dbReference type="AlphaFoldDB" id="A0A5J9SQL9"/>
<evidence type="ECO:0000256" key="2">
    <source>
        <dbReference type="SAM" id="MobiDB-lite"/>
    </source>
</evidence>
<dbReference type="PROSITE" id="PS50158">
    <property type="entry name" value="ZF_CCHC"/>
    <property type="match status" value="1"/>
</dbReference>
<dbReference type="Gramene" id="TVU01264">
    <property type="protein sequence ID" value="TVU01264"/>
    <property type="gene ID" value="EJB05_53303"/>
</dbReference>
<protein>
    <recommendedName>
        <fullName evidence="3">CCHC-type domain-containing protein</fullName>
    </recommendedName>
</protein>
<gene>
    <name evidence="4" type="ORF">EJB05_53303</name>
</gene>